<feature type="domain" description="Glycosyl transferase CAP10" evidence="2">
    <location>
        <begin position="181"/>
        <end position="436"/>
    </location>
</feature>
<reference evidence="3" key="1">
    <citation type="journal article" date="2023" name="Nat. Commun.">
        <title>Diploid and tetraploid genomes of Acorus and the evolution of monocots.</title>
        <authorList>
            <person name="Ma L."/>
            <person name="Liu K.W."/>
            <person name="Li Z."/>
            <person name="Hsiao Y.Y."/>
            <person name="Qi Y."/>
            <person name="Fu T."/>
            <person name="Tang G.D."/>
            <person name="Zhang D."/>
            <person name="Sun W.H."/>
            <person name="Liu D.K."/>
            <person name="Li Y."/>
            <person name="Chen G.Z."/>
            <person name="Liu X.D."/>
            <person name="Liao X.Y."/>
            <person name="Jiang Y.T."/>
            <person name="Yu X."/>
            <person name="Hao Y."/>
            <person name="Huang J."/>
            <person name="Zhao X.W."/>
            <person name="Ke S."/>
            <person name="Chen Y.Y."/>
            <person name="Wu W.L."/>
            <person name="Hsu J.L."/>
            <person name="Lin Y.F."/>
            <person name="Huang M.D."/>
            <person name="Li C.Y."/>
            <person name="Huang L."/>
            <person name="Wang Z.W."/>
            <person name="Zhao X."/>
            <person name="Zhong W.Y."/>
            <person name="Peng D.H."/>
            <person name="Ahmad S."/>
            <person name="Lan S."/>
            <person name="Zhang J.S."/>
            <person name="Tsai W.C."/>
            <person name="Van de Peer Y."/>
            <person name="Liu Z.J."/>
        </authorList>
    </citation>
    <scope>NUCLEOTIDE SEQUENCE</scope>
    <source>
        <strain evidence="3">SCP</strain>
    </source>
</reference>
<protein>
    <recommendedName>
        <fullName evidence="2">Glycosyl transferase CAP10 domain-containing protein</fullName>
    </recommendedName>
</protein>
<reference evidence="3" key="2">
    <citation type="submission" date="2023-06" db="EMBL/GenBank/DDBJ databases">
        <authorList>
            <person name="Ma L."/>
            <person name="Liu K.-W."/>
            <person name="Li Z."/>
            <person name="Hsiao Y.-Y."/>
            <person name="Qi Y."/>
            <person name="Fu T."/>
            <person name="Tang G."/>
            <person name="Zhang D."/>
            <person name="Sun W.-H."/>
            <person name="Liu D.-K."/>
            <person name="Li Y."/>
            <person name="Chen G.-Z."/>
            <person name="Liu X.-D."/>
            <person name="Liao X.-Y."/>
            <person name="Jiang Y.-T."/>
            <person name="Yu X."/>
            <person name="Hao Y."/>
            <person name="Huang J."/>
            <person name="Zhao X.-W."/>
            <person name="Ke S."/>
            <person name="Chen Y.-Y."/>
            <person name="Wu W.-L."/>
            <person name="Hsu J.-L."/>
            <person name="Lin Y.-F."/>
            <person name="Huang M.-D."/>
            <person name="Li C.-Y."/>
            <person name="Huang L."/>
            <person name="Wang Z.-W."/>
            <person name="Zhao X."/>
            <person name="Zhong W.-Y."/>
            <person name="Peng D.-H."/>
            <person name="Ahmad S."/>
            <person name="Lan S."/>
            <person name="Zhang J.-S."/>
            <person name="Tsai W.-C."/>
            <person name="Van De Peer Y."/>
            <person name="Liu Z.-J."/>
        </authorList>
    </citation>
    <scope>NUCLEOTIDE SEQUENCE</scope>
    <source>
        <strain evidence="3">SCP</strain>
        <tissue evidence="3">Leaves</tissue>
    </source>
</reference>
<dbReference type="EMBL" id="JAUJYN010000007">
    <property type="protein sequence ID" value="KAK1266114.1"/>
    <property type="molecule type" value="Genomic_DNA"/>
</dbReference>
<dbReference type="Pfam" id="PF05686">
    <property type="entry name" value="Glyco_transf_90"/>
    <property type="match status" value="1"/>
</dbReference>
<keyword evidence="1" id="KW-1133">Transmembrane helix</keyword>
<keyword evidence="1" id="KW-0472">Membrane</keyword>
<organism evidence="3 4">
    <name type="scientific">Acorus gramineus</name>
    <name type="common">Dwarf sweet flag</name>
    <dbReference type="NCBI Taxonomy" id="55184"/>
    <lineage>
        <taxon>Eukaryota</taxon>
        <taxon>Viridiplantae</taxon>
        <taxon>Streptophyta</taxon>
        <taxon>Embryophyta</taxon>
        <taxon>Tracheophyta</taxon>
        <taxon>Spermatophyta</taxon>
        <taxon>Magnoliopsida</taxon>
        <taxon>Liliopsida</taxon>
        <taxon>Acoraceae</taxon>
        <taxon>Acorus</taxon>
    </lineage>
</organism>
<dbReference type="PANTHER" id="PTHR12203">
    <property type="entry name" value="KDEL LYS-ASP-GLU-LEU CONTAINING - RELATED"/>
    <property type="match status" value="1"/>
</dbReference>
<evidence type="ECO:0000313" key="3">
    <source>
        <dbReference type="EMBL" id="KAK1266114.1"/>
    </source>
</evidence>
<feature type="transmembrane region" description="Helical" evidence="1">
    <location>
        <begin position="22"/>
        <end position="41"/>
    </location>
</feature>
<keyword evidence="4" id="KW-1185">Reference proteome</keyword>
<comment type="caution">
    <text evidence="3">The sequence shown here is derived from an EMBL/GenBank/DDBJ whole genome shotgun (WGS) entry which is preliminary data.</text>
</comment>
<gene>
    <name evidence="3" type="ORF">QJS04_geneDACA000447</name>
</gene>
<accession>A0AAV9AP47</accession>
<dbReference type="InterPro" id="IPR051091">
    <property type="entry name" value="O-Glucosyltr/Glycosyltrsf_90"/>
</dbReference>
<keyword evidence="1" id="KW-0812">Transmembrane</keyword>
<evidence type="ECO:0000313" key="4">
    <source>
        <dbReference type="Proteomes" id="UP001179952"/>
    </source>
</evidence>
<evidence type="ECO:0000259" key="2">
    <source>
        <dbReference type="SMART" id="SM00672"/>
    </source>
</evidence>
<dbReference type="AlphaFoldDB" id="A0AAV9AP47"/>
<evidence type="ECO:0000256" key="1">
    <source>
        <dbReference type="SAM" id="Phobius"/>
    </source>
</evidence>
<sequence length="515" mass="59969">MALSNTKTVTVHSIAFPKSWKLSALFVTLLFLGFIFTSFWIDTVNHPEPVVTVVLLVNHNTSSTQEPIHTVDPLHLNQNAPIHTAQTVVPPITCSSSGKPTPNPPPICPDYFRWIHEDLKPWKSTGITRHMVDRLARRTANFRLVILGGRAYVEKLKDSFQTRDVFTLWGVLQLLRRYPGRVPDLELMFDTFDWPVVKSKDYRRRSGKAGRRRGGPPPLFRYCGDESTLDIVFPDWSFWGWPEINIKPWEALKEELREGNERVNWWERVPYAYWKGNPAVAVTRQELLQCNVSEERDWNARIYAQDWISEVQQGFKQSNLASQCNHRYKIYIEGSAWSVSEKYILACDSPALVVTPRYYDFFTRGLMPGQHYWPIRDDNKCRSIKFAVDWGNTHQREAQNIGKAASSFIQEELKMDHVYDYILHLLTEYAKLQKFKPRKPRKAIEISVESMACHAKGLEKKFMMESMVNVSRDMGPCELPPPYAQVQLNSLLKRKTNFIKQVENWEQRAWDKQMS</sequence>
<name>A0AAV9AP47_ACOGR</name>
<dbReference type="SMART" id="SM00672">
    <property type="entry name" value="CAP10"/>
    <property type="match status" value="1"/>
</dbReference>
<dbReference type="Proteomes" id="UP001179952">
    <property type="component" value="Unassembled WGS sequence"/>
</dbReference>
<dbReference type="InterPro" id="IPR006598">
    <property type="entry name" value="CAP10"/>
</dbReference>
<proteinExistence type="predicted"/>
<dbReference type="PANTHER" id="PTHR12203:SF99">
    <property type="entry name" value="OS04G0534100 PROTEIN"/>
    <property type="match status" value="1"/>
</dbReference>